<dbReference type="Proteomes" id="UP000054359">
    <property type="component" value="Unassembled WGS sequence"/>
</dbReference>
<name>A0A087TSM6_STEMI</name>
<protein>
    <submittedName>
        <fullName evidence="1">Uncharacterized protein</fullName>
    </submittedName>
</protein>
<dbReference type="AlphaFoldDB" id="A0A087TSM6"/>
<accession>A0A087TSM6</accession>
<sequence>MWMFQLSFSAPRFMRRNSVKVRHARLKTPEALSPHQAVGAGSRFLGVRWRSKWISFRSYGLFTISVCAIRQRANIFAAQVLF</sequence>
<evidence type="ECO:0000313" key="2">
    <source>
        <dbReference type="Proteomes" id="UP000054359"/>
    </source>
</evidence>
<organism evidence="1 2">
    <name type="scientific">Stegodyphus mimosarum</name>
    <name type="common">African social velvet spider</name>
    <dbReference type="NCBI Taxonomy" id="407821"/>
    <lineage>
        <taxon>Eukaryota</taxon>
        <taxon>Metazoa</taxon>
        <taxon>Ecdysozoa</taxon>
        <taxon>Arthropoda</taxon>
        <taxon>Chelicerata</taxon>
        <taxon>Arachnida</taxon>
        <taxon>Araneae</taxon>
        <taxon>Araneomorphae</taxon>
        <taxon>Entelegynae</taxon>
        <taxon>Eresoidea</taxon>
        <taxon>Eresidae</taxon>
        <taxon>Stegodyphus</taxon>
    </lineage>
</organism>
<proteinExistence type="predicted"/>
<feature type="non-terminal residue" evidence="1">
    <location>
        <position position="82"/>
    </location>
</feature>
<dbReference type="EMBL" id="KK116555">
    <property type="protein sequence ID" value="KFM68115.1"/>
    <property type="molecule type" value="Genomic_DNA"/>
</dbReference>
<evidence type="ECO:0000313" key="1">
    <source>
        <dbReference type="EMBL" id="KFM68115.1"/>
    </source>
</evidence>
<gene>
    <name evidence="1" type="ORF">X975_16909</name>
</gene>
<reference evidence="1 2" key="1">
    <citation type="submission" date="2013-11" db="EMBL/GenBank/DDBJ databases">
        <title>Genome sequencing of Stegodyphus mimosarum.</title>
        <authorList>
            <person name="Bechsgaard J."/>
        </authorList>
    </citation>
    <scope>NUCLEOTIDE SEQUENCE [LARGE SCALE GENOMIC DNA]</scope>
</reference>
<keyword evidence="2" id="KW-1185">Reference proteome</keyword>